<reference evidence="2 3" key="1">
    <citation type="submission" date="2017-01" db="EMBL/GenBank/DDBJ databases">
        <title>Novel large sulfur bacteria in the metagenomes of groundwater-fed chemosynthetic microbial mats in the Lake Huron basin.</title>
        <authorList>
            <person name="Sharrar A.M."/>
            <person name="Flood B.E."/>
            <person name="Bailey J.V."/>
            <person name="Jones D.S."/>
            <person name="Biddanda B."/>
            <person name="Ruberg S.A."/>
            <person name="Marcus D.N."/>
            <person name="Dick G.J."/>
        </authorList>
    </citation>
    <scope>NUCLEOTIDE SEQUENCE [LARGE SCALE GENOMIC DNA]</scope>
    <source>
        <strain evidence="2">A8</strain>
    </source>
</reference>
<evidence type="ECO:0000256" key="1">
    <source>
        <dbReference type="SAM" id="MobiDB-lite"/>
    </source>
</evidence>
<gene>
    <name evidence="2" type="ORF">BWK73_37775</name>
</gene>
<evidence type="ECO:0000313" key="3">
    <source>
        <dbReference type="Proteomes" id="UP000192491"/>
    </source>
</evidence>
<name>A0A1Y1QEN9_9GAMM</name>
<dbReference type="Pfam" id="PF13148">
    <property type="entry name" value="DUF3987"/>
    <property type="match status" value="1"/>
</dbReference>
<dbReference type="Proteomes" id="UP000192491">
    <property type="component" value="Unassembled WGS sequence"/>
</dbReference>
<evidence type="ECO:0008006" key="4">
    <source>
        <dbReference type="Google" id="ProtNLM"/>
    </source>
</evidence>
<dbReference type="InterPro" id="IPR025048">
    <property type="entry name" value="DUF3987"/>
</dbReference>
<comment type="caution">
    <text evidence="2">The sequence shown here is derived from an EMBL/GenBank/DDBJ whole genome shotgun (WGS) entry which is preliminary data.</text>
</comment>
<accession>A0A1Y1QEN9</accession>
<dbReference type="EMBL" id="MTEJ01000368">
    <property type="protein sequence ID" value="OQX03956.1"/>
    <property type="molecule type" value="Genomic_DNA"/>
</dbReference>
<feature type="region of interest" description="Disordered" evidence="1">
    <location>
        <begin position="1"/>
        <end position="21"/>
    </location>
</feature>
<sequence length="514" mass="57027">MTAAIHEFSPAQPRYPEPKPIIGQQVAEPYPIDSLPDMMRNAVIEVQSYVQAPKALVACNAVAIASLATQGLAKVRRDRQLVSPLSLLVWIVAEPSERKSFAEEFFIQPVKSWVREQLAATKTKWDQYIADMDVWEASRKGIKLHIQKLAKDGDRAGLEKASENLRSLIEERPKRPLVPKLHYSDATIQAITDGLQKYPTGGILTSEGGAFFGGAGMYSDSIMGAMAVYNDLWTGSEIAIDRKGEGSVMLRDVALMMSISVQPEVLRKFISKTGTLARGSGFLARPLLAMPESTQGQRLYKSPPADFPALALLNDRIKELLSLQPAHVGEDGRLSRVTLELSEPAKAVWVRYYDASEKDQQIGGGCEFVRPEAGRSADNASRLAGIFHILEHGLEGEISRDNMVRACTIAQWHLGEAKRFLFASEMPSQFSNAEEVSKRITAYIRKRKAANMPDWNIITRRDILRDCKVAGVQDTKTLNPVIDELLEADHLLSRENVGRSQVIMVNPRLLEVIP</sequence>
<dbReference type="AlphaFoldDB" id="A0A1Y1QEN9"/>
<evidence type="ECO:0000313" key="2">
    <source>
        <dbReference type="EMBL" id="OQX03956.1"/>
    </source>
</evidence>
<organism evidence="2 3">
    <name type="scientific">Thiothrix lacustris</name>
    <dbReference type="NCBI Taxonomy" id="525917"/>
    <lineage>
        <taxon>Bacteria</taxon>
        <taxon>Pseudomonadati</taxon>
        <taxon>Pseudomonadota</taxon>
        <taxon>Gammaproteobacteria</taxon>
        <taxon>Thiotrichales</taxon>
        <taxon>Thiotrichaceae</taxon>
        <taxon>Thiothrix</taxon>
    </lineage>
</organism>
<proteinExistence type="predicted"/>
<protein>
    <recommendedName>
        <fullName evidence="4">DUF3987 domain-containing protein</fullName>
    </recommendedName>
</protein>